<dbReference type="AlphaFoldDB" id="A0A9Q1GIZ5"/>
<dbReference type="PANTHER" id="PTHR31744:SF212">
    <property type="entry name" value="PROTEIN SOMBRERO-LIKE ISOFORM X2"/>
    <property type="match status" value="1"/>
</dbReference>
<dbReference type="FunFam" id="2.170.150.80:FF:000003">
    <property type="entry name" value="NAC domain-containing protein"/>
    <property type="match status" value="1"/>
</dbReference>
<accession>A0A9Q1GIZ5</accession>
<feature type="compositionally biased region" description="Polar residues" evidence="5">
    <location>
        <begin position="232"/>
        <end position="256"/>
    </location>
</feature>
<reference evidence="7" key="1">
    <citation type="submission" date="2022-04" db="EMBL/GenBank/DDBJ databases">
        <title>Carnegiea gigantea Genome sequencing and assembly v2.</title>
        <authorList>
            <person name="Copetti D."/>
            <person name="Sanderson M.J."/>
            <person name="Burquez A."/>
            <person name="Wojciechowski M.F."/>
        </authorList>
    </citation>
    <scope>NUCLEOTIDE SEQUENCE</scope>
    <source>
        <strain evidence="7">SGP5-SGP5p</strain>
        <tissue evidence="7">Aerial part</tissue>
    </source>
</reference>
<dbReference type="Proteomes" id="UP001153076">
    <property type="component" value="Unassembled WGS sequence"/>
</dbReference>
<evidence type="ECO:0000313" key="7">
    <source>
        <dbReference type="EMBL" id="KAJ8420084.1"/>
    </source>
</evidence>
<sequence>MLGLRSAIQRTQSLVRLLPHPSITAIHLRVCCAPAPAEYTSEEGEITEEGESMMHGSGQFSVPPGFRFHPTDEELLYYYLKRKVSYEAIDLDVIIEVDLNKLEPWDLKEKCRIGSGPQNEWYFFSHKDKKYPTGTRTNRATAAGFWKATGRDKAIYLGNAKRIGMRKTLVFYTGRAPHGQKTDWIMHEYRLNDDDSQVQQEDGWVVCRVFKKKNQGWSIQQDLQQEEDYENPHSTYTSTHKMKPNNINSNPSTSLPQLPPRQHSYIQPLMHANKYTHSFDGGMHLPQLSSPDSMGPSGTTILSTMDNLLRLTPSIGMLNSQQLLGGAGDQLVNNGGSDWGFLDKLLAAYQSLGQHQQEASHSNLVADGHDIAGTS</sequence>
<dbReference type="GO" id="GO:0003677">
    <property type="term" value="F:DNA binding"/>
    <property type="evidence" value="ECO:0007669"/>
    <property type="project" value="UniProtKB-KW"/>
</dbReference>
<dbReference type="GO" id="GO:0006355">
    <property type="term" value="P:regulation of DNA-templated transcription"/>
    <property type="evidence" value="ECO:0007669"/>
    <property type="project" value="InterPro"/>
</dbReference>
<evidence type="ECO:0000256" key="3">
    <source>
        <dbReference type="ARBA" id="ARBA00023163"/>
    </source>
</evidence>
<evidence type="ECO:0000256" key="2">
    <source>
        <dbReference type="ARBA" id="ARBA00023125"/>
    </source>
</evidence>
<organism evidence="7 8">
    <name type="scientific">Carnegiea gigantea</name>
    <dbReference type="NCBI Taxonomy" id="171969"/>
    <lineage>
        <taxon>Eukaryota</taxon>
        <taxon>Viridiplantae</taxon>
        <taxon>Streptophyta</taxon>
        <taxon>Embryophyta</taxon>
        <taxon>Tracheophyta</taxon>
        <taxon>Spermatophyta</taxon>
        <taxon>Magnoliopsida</taxon>
        <taxon>eudicotyledons</taxon>
        <taxon>Gunneridae</taxon>
        <taxon>Pentapetalae</taxon>
        <taxon>Caryophyllales</taxon>
        <taxon>Cactineae</taxon>
        <taxon>Cactaceae</taxon>
        <taxon>Cactoideae</taxon>
        <taxon>Echinocereeae</taxon>
        <taxon>Carnegiea</taxon>
    </lineage>
</organism>
<feature type="region of interest" description="Disordered" evidence="5">
    <location>
        <begin position="224"/>
        <end position="261"/>
    </location>
</feature>
<dbReference type="PANTHER" id="PTHR31744">
    <property type="entry name" value="PROTEIN CUP-SHAPED COTYLEDON 2-RELATED"/>
    <property type="match status" value="1"/>
</dbReference>
<feature type="domain" description="NAC" evidence="6">
    <location>
        <begin position="62"/>
        <end position="212"/>
    </location>
</feature>
<dbReference type="OrthoDB" id="1667455at2759"/>
<dbReference type="PROSITE" id="PS51005">
    <property type="entry name" value="NAC"/>
    <property type="match status" value="1"/>
</dbReference>
<keyword evidence="8" id="KW-1185">Reference proteome</keyword>
<keyword evidence="1" id="KW-0805">Transcription regulation</keyword>
<name>A0A9Q1GIZ5_9CARY</name>
<protein>
    <recommendedName>
        <fullName evidence="6">NAC domain-containing protein</fullName>
    </recommendedName>
</protein>
<keyword evidence="2" id="KW-0238">DNA-binding</keyword>
<gene>
    <name evidence="7" type="ORF">Cgig2_016477</name>
</gene>
<dbReference type="Pfam" id="PF02365">
    <property type="entry name" value="NAM"/>
    <property type="match status" value="1"/>
</dbReference>
<evidence type="ECO:0000259" key="6">
    <source>
        <dbReference type="PROSITE" id="PS51005"/>
    </source>
</evidence>
<dbReference type="InterPro" id="IPR036093">
    <property type="entry name" value="NAC_dom_sf"/>
</dbReference>
<evidence type="ECO:0000313" key="8">
    <source>
        <dbReference type="Proteomes" id="UP001153076"/>
    </source>
</evidence>
<dbReference type="Gene3D" id="2.170.150.80">
    <property type="entry name" value="NAC domain"/>
    <property type="match status" value="1"/>
</dbReference>
<keyword evidence="3" id="KW-0804">Transcription</keyword>
<comment type="caution">
    <text evidence="7">The sequence shown here is derived from an EMBL/GenBank/DDBJ whole genome shotgun (WGS) entry which is preliminary data.</text>
</comment>
<proteinExistence type="predicted"/>
<evidence type="ECO:0000256" key="5">
    <source>
        <dbReference type="SAM" id="MobiDB-lite"/>
    </source>
</evidence>
<evidence type="ECO:0000256" key="4">
    <source>
        <dbReference type="ARBA" id="ARBA00023242"/>
    </source>
</evidence>
<evidence type="ECO:0000256" key="1">
    <source>
        <dbReference type="ARBA" id="ARBA00023015"/>
    </source>
</evidence>
<dbReference type="SUPFAM" id="SSF101941">
    <property type="entry name" value="NAC domain"/>
    <property type="match status" value="1"/>
</dbReference>
<dbReference type="EMBL" id="JAKOGI010003890">
    <property type="protein sequence ID" value="KAJ8420084.1"/>
    <property type="molecule type" value="Genomic_DNA"/>
</dbReference>
<keyword evidence="4" id="KW-0539">Nucleus</keyword>
<dbReference type="InterPro" id="IPR003441">
    <property type="entry name" value="NAC-dom"/>
</dbReference>